<sequence>MLIRFWDYGTEIARRLLFLHYKHCVFSRTLEMRHRRRKHFSDEFRPVYGECQQNKKCFKNEADSSETISSQGIGLGRSEGNGGTFTSNPAVVKQQKSSTCKDGKQERPNREKKKGKEDGHLPAGVSPQEEGNLITVTFTEAEAQGSGKITLQNSGDSDKIFNSPHSLMIAEVKCGALNVKVEIKKSSLIDCGMNLVIKKRCPRKSQWCHDSQSHRCHQFRNKSAWKGHSAGCNVENELSTKSKTQLARHESPFLNVNIVGKEMKVQYANKKEVALIDLELAKRGKRNGNRYGNICSNRRAYTTSKEHSGSHPPSDLSLREKKQCFPNDKGPDGCLHLPPPDDSADCEEQNLDLQAVTLPFTPESNKQKPVTSLSVLSDWERKCAMADIGKDDPREKENCSGEETLCQDYPSTDCSPLKIRESAGMGLSKGLLEEPSEIVGRRESRFADLENTSPSESSLAADPERRPHFPHTIIDLFLSGPGRKEASSHSLSAYKPQSTLGQETSSSLHDNCTNIGSESTEFRTFPRSPSSCSSLRSLQFPLTCSPGPIPPLSGSATCYPPPETCTRDALFMNPCAAYEMDCDELHGPPENAFHSSLKLVHDQKPEQGDFESPRSFSVWEEVHTDFSESGFDEDTLDGEQITEVQELPESKPESLLTLVSLPCSSPANGLAGSPISPKSSPTDCGQRQSPASRLDPTPPTDSQELEGAPRKWRGSVMTVITGDFEQRLIIQNDSKVKTDTCFPGVREDPGASSNVLSNSGTLRDGEVEDPVPENEFLSISGVQGRGEVHSLRDFPEAPLSAGSSGSPEDDQISSKKTQIKEADESSDHEDPSQELNPFRPESVGQVERWVESTTDGGEKSGDKKEDSSQTTNAQLPTQAQSLLKEWKLEVTPAAKLSWDLVPKDSRTSDSSQEDALDQWAKRRKLFKDSKKHSSTGGSSFASNNPEGSINSEDGRSTDGFLQADIEERGFYTESFHSASWIFRGDDGNSENSPRCLSKRPRPVAVRERTVRISKGTGDYPWGFRIQFSKPILVTEVDTSK</sequence>
<feature type="compositionally biased region" description="Basic and acidic residues" evidence="1">
    <location>
        <begin position="856"/>
        <end position="867"/>
    </location>
</feature>
<dbReference type="GeneTree" id="ENSGT00530000064469"/>
<proteinExistence type="predicted"/>
<feature type="compositionally biased region" description="Basic and acidic residues" evidence="1">
    <location>
        <begin position="786"/>
        <end position="795"/>
    </location>
</feature>
<feature type="compositionally biased region" description="Basic and acidic residues" evidence="1">
    <location>
        <begin position="818"/>
        <end position="831"/>
    </location>
</feature>
<dbReference type="AlphaFoldDB" id="A0A6I8NHQ8"/>
<feature type="region of interest" description="Disordered" evidence="1">
    <location>
        <begin position="897"/>
        <end position="916"/>
    </location>
</feature>
<reference evidence="2" key="2">
    <citation type="submission" date="2025-08" db="UniProtKB">
        <authorList>
            <consortium name="Ensembl"/>
        </authorList>
    </citation>
    <scope>IDENTIFICATION</scope>
    <source>
        <strain evidence="2">Glennie</strain>
    </source>
</reference>
<dbReference type="Proteomes" id="UP000002279">
    <property type="component" value="Chromosome 10"/>
</dbReference>
<protein>
    <submittedName>
        <fullName evidence="2">Uncharacterized protein</fullName>
    </submittedName>
</protein>
<feature type="compositionally biased region" description="Polar residues" evidence="1">
    <location>
        <begin position="751"/>
        <end position="761"/>
    </location>
</feature>
<feature type="region of interest" description="Disordered" evidence="1">
    <location>
        <begin position="485"/>
        <end position="510"/>
    </location>
</feature>
<dbReference type="Ensembl" id="ENSOANT00000061007.1">
    <property type="protein sequence ID" value="ENSOANP00000040778.1"/>
    <property type="gene ID" value="ENSOANG00000050029.1"/>
</dbReference>
<feature type="region of interest" description="Disordered" evidence="1">
    <location>
        <begin position="669"/>
        <end position="713"/>
    </location>
</feature>
<feature type="compositionally biased region" description="Gly residues" evidence="1">
    <location>
        <begin position="73"/>
        <end position="83"/>
    </location>
</feature>
<feature type="compositionally biased region" description="Basic and acidic residues" evidence="1">
    <location>
        <begin position="99"/>
        <end position="120"/>
    </location>
</feature>
<name>A0A6I8NHQ8_ORNAN</name>
<feature type="compositionally biased region" description="Polar residues" evidence="1">
    <location>
        <begin position="934"/>
        <end position="951"/>
    </location>
</feature>
<feature type="region of interest" description="Disordered" evidence="1">
    <location>
        <begin position="926"/>
        <end position="959"/>
    </location>
</feature>
<evidence type="ECO:0000313" key="2">
    <source>
        <dbReference type="Ensembl" id="ENSOANP00000040778.1"/>
    </source>
</evidence>
<feature type="region of interest" description="Disordered" evidence="1">
    <location>
        <begin position="444"/>
        <end position="466"/>
    </location>
</feature>
<feature type="compositionally biased region" description="Polar residues" evidence="1">
    <location>
        <begin position="488"/>
        <end position="510"/>
    </location>
</feature>
<dbReference type="InParanoid" id="A0A6I8NHQ8"/>
<organism evidence="2 3">
    <name type="scientific">Ornithorhynchus anatinus</name>
    <name type="common">Duckbill platypus</name>
    <dbReference type="NCBI Taxonomy" id="9258"/>
    <lineage>
        <taxon>Eukaryota</taxon>
        <taxon>Metazoa</taxon>
        <taxon>Chordata</taxon>
        <taxon>Craniata</taxon>
        <taxon>Vertebrata</taxon>
        <taxon>Euteleostomi</taxon>
        <taxon>Mammalia</taxon>
        <taxon>Monotremata</taxon>
        <taxon>Ornithorhynchidae</taxon>
        <taxon>Ornithorhynchus</taxon>
    </lineage>
</organism>
<feature type="compositionally biased region" description="Polar residues" evidence="1">
    <location>
        <begin position="868"/>
        <end position="878"/>
    </location>
</feature>
<evidence type="ECO:0000256" key="1">
    <source>
        <dbReference type="SAM" id="MobiDB-lite"/>
    </source>
</evidence>
<reference evidence="2 3" key="1">
    <citation type="journal article" date="2008" name="Nature">
        <title>Genome analysis of the platypus reveals unique signatures of evolution.</title>
        <authorList>
            <person name="Warren W.C."/>
            <person name="Hillier L.W."/>
            <person name="Marshall Graves J.A."/>
            <person name="Birney E."/>
            <person name="Ponting C.P."/>
            <person name="Grutzner F."/>
            <person name="Belov K."/>
            <person name="Miller W."/>
            <person name="Clarke L."/>
            <person name="Chinwalla A.T."/>
            <person name="Yang S.P."/>
            <person name="Heger A."/>
            <person name="Locke D.P."/>
            <person name="Miethke P."/>
            <person name="Waters P.D."/>
            <person name="Veyrunes F."/>
            <person name="Fulton L."/>
            <person name="Fulton B."/>
            <person name="Graves T."/>
            <person name="Wallis J."/>
            <person name="Puente X.S."/>
            <person name="Lopez-Otin C."/>
            <person name="Ordonez G.R."/>
            <person name="Eichler E.E."/>
            <person name="Chen L."/>
            <person name="Cheng Z."/>
            <person name="Deakin J.E."/>
            <person name="Alsop A."/>
            <person name="Thompson K."/>
            <person name="Kirby P."/>
            <person name="Papenfuss A.T."/>
            <person name="Wakefield M.J."/>
            <person name="Olender T."/>
            <person name="Lancet D."/>
            <person name="Huttley G.A."/>
            <person name="Smit A.F."/>
            <person name="Pask A."/>
            <person name="Temple-Smith P."/>
            <person name="Batzer M.A."/>
            <person name="Walker J.A."/>
            <person name="Konkel M.K."/>
            <person name="Harris R.S."/>
            <person name="Whittington C.M."/>
            <person name="Wong E.S."/>
            <person name="Gemmell N.J."/>
            <person name="Buschiazzo E."/>
            <person name="Vargas Jentzsch I.M."/>
            <person name="Merkel A."/>
            <person name="Schmitz J."/>
            <person name="Zemann A."/>
            <person name="Churakov G."/>
            <person name="Kriegs J.O."/>
            <person name="Brosius J."/>
            <person name="Murchison E.P."/>
            <person name="Sachidanandam R."/>
            <person name="Smith C."/>
            <person name="Hannon G.J."/>
            <person name="Tsend-Ayush E."/>
            <person name="McMillan D."/>
            <person name="Attenborough R."/>
            <person name="Rens W."/>
            <person name="Ferguson-Smith M."/>
            <person name="Lefevre C.M."/>
            <person name="Sharp J.A."/>
            <person name="Nicholas K.R."/>
            <person name="Ray D.A."/>
            <person name="Kube M."/>
            <person name="Reinhardt R."/>
            <person name="Pringle T.H."/>
            <person name="Taylor J."/>
            <person name="Jones R.C."/>
            <person name="Nixon B."/>
            <person name="Dacheux J.L."/>
            <person name="Niwa H."/>
            <person name="Sekita Y."/>
            <person name="Huang X."/>
            <person name="Stark A."/>
            <person name="Kheradpour P."/>
            <person name="Kellis M."/>
            <person name="Flicek P."/>
            <person name="Chen Y."/>
            <person name="Webber C."/>
            <person name="Hardison R."/>
            <person name="Nelson J."/>
            <person name="Hallsworth-Pepin K."/>
            <person name="Delehaunty K."/>
            <person name="Markovic C."/>
            <person name="Minx P."/>
            <person name="Feng Y."/>
            <person name="Kremitzki C."/>
            <person name="Mitreva M."/>
            <person name="Glasscock J."/>
            <person name="Wylie T."/>
            <person name="Wohldmann P."/>
            <person name="Thiru P."/>
            <person name="Nhan M.N."/>
            <person name="Pohl C.S."/>
            <person name="Smith S.M."/>
            <person name="Hou S."/>
            <person name="Nefedov M."/>
            <person name="de Jong P.J."/>
            <person name="Renfree M.B."/>
            <person name="Mardis E.R."/>
            <person name="Wilson R.K."/>
        </authorList>
    </citation>
    <scope>NUCLEOTIDE SEQUENCE [LARGE SCALE GENOMIC DNA]</scope>
    <source>
        <strain evidence="2 3">Glennie</strain>
    </source>
</reference>
<feature type="region of interest" description="Disordered" evidence="1">
    <location>
        <begin position="68"/>
        <end position="131"/>
    </location>
</feature>
<keyword evidence="3" id="KW-1185">Reference proteome</keyword>
<reference evidence="2" key="3">
    <citation type="submission" date="2025-09" db="UniProtKB">
        <authorList>
            <consortium name="Ensembl"/>
        </authorList>
    </citation>
    <scope>IDENTIFICATION</scope>
    <source>
        <strain evidence="2">Glennie</strain>
    </source>
</reference>
<accession>A0A6I8NHQ8</accession>
<evidence type="ECO:0000313" key="3">
    <source>
        <dbReference type="Proteomes" id="UP000002279"/>
    </source>
</evidence>
<feature type="compositionally biased region" description="Polar residues" evidence="1">
    <location>
        <begin position="676"/>
        <end position="691"/>
    </location>
</feature>
<dbReference type="OMA" id="RCYTSRS"/>
<feature type="compositionally biased region" description="Polar residues" evidence="1">
    <location>
        <begin position="84"/>
        <end position="98"/>
    </location>
</feature>
<feature type="region of interest" description="Disordered" evidence="1">
    <location>
        <begin position="729"/>
        <end position="878"/>
    </location>
</feature>